<comment type="caution">
    <text evidence="1">The sequence shown here is derived from an EMBL/GenBank/DDBJ whole genome shotgun (WGS) entry which is preliminary data.</text>
</comment>
<keyword evidence="2" id="KW-1185">Reference proteome</keyword>
<organism evidence="1 2">
    <name type="scientific">Streptomyces enissocaesilis</name>
    <dbReference type="NCBI Taxonomy" id="332589"/>
    <lineage>
        <taxon>Bacteria</taxon>
        <taxon>Bacillati</taxon>
        <taxon>Actinomycetota</taxon>
        <taxon>Actinomycetes</taxon>
        <taxon>Kitasatosporales</taxon>
        <taxon>Streptomycetaceae</taxon>
        <taxon>Streptomyces</taxon>
        <taxon>Streptomyces rochei group</taxon>
    </lineage>
</organism>
<name>A0ABP6K846_9ACTN</name>
<reference evidence="2" key="1">
    <citation type="journal article" date="2019" name="Int. J. Syst. Evol. Microbiol.">
        <title>The Global Catalogue of Microorganisms (GCM) 10K type strain sequencing project: providing services to taxonomists for standard genome sequencing and annotation.</title>
        <authorList>
            <consortium name="The Broad Institute Genomics Platform"/>
            <consortium name="The Broad Institute Genome Sequencing Center for Infectious Disease"/>
            <person name="Wu L."/>
            <person name="Ma J."/>
        </authorList>
    </citation>
    <scope>NUCLEOTIDE SEQUENCE [LARGE SCALE GENOMIC DNA]</scope>
    <source>
        <strain evidence="2">JCM 9088</strain>
    </source>
</reference>
<accession>A0ABP6K846</accession>
<gene>
    <name evidence="1" type="ORF">GCM10010446_65790</name>
</gene>
<proteinExistence type="predicted"/>
<dbReference type="EMBL" id="BAAAUD010000106">
    <property type="protein sequence ID" value="GAA2972005.1"/>
    <property type="molecule type" value="Genomic_DNA"/>
</dbReference>
<evidence type="ECO:0000313" key="1">
    <source>
        <dbReference type="EMBL" id="GAA2972005.1"/>
    </source>
</evidence>
<sequence>MTTAYALTVIEEHGARPGLTGFIESVHSVISMVADRSGVPEMELTVVLTSDITASIRARRDIERDFTPERSGGMVKGKTISLVRNFSDTVIVLDTGDVAAGEELDQVEFLHLVLHEYGHALVGRLRAAAGTRPPKTTRSKTPEEVAAIWAYEAADEFRCDLISNTLLGKFLNVTPGGGEPRPLTFADLVGEGYREAFAELLDAVHPGWPDLVYAYRTHQIGLDEMYEGLLFGTGAVLKLIAHADAVEEASGNAPLLANYSDHPAVYRLLGPVWSPIREVLASTPTLPSLAEFAAVDRAIQDCGQHMAAMWASLGSPPT</sequence>
<evidence type="ECO:0000313" key="2">
    <source>
        <dbReference type="Proteomes" id="UP001500403"/>
    </source>
</evidence>
<dbReference type="Proteomes" id="UP001500403">
    <property type="component" value="Unassembled WGS sequence"/>
</dbReference>
<protein>
    <submittedName>
        <fullName evidence="1">Uncharacterized protein</fullName>
    </submittedName>
</protein>